<sequence>MARARPQSPSGDSDEESSSDSDENDSDDETDDGDDQEDDKGKSNKEQNDEDPFPAEDEWITEQNFDQKAMNNFGLGNSFISEQTEQTIDPTTGCPVPPPPPVVACLTTDFAMQNVLFHLGLDLVSMNGMRITRPRTYLLWCGSCFRPTKRTDTYFCPFCAQANLRRIPVTLHPDGNLEFHFSRRFVKSLRGLQVGEFRAN</sequence>
<organism evidence="5">
    <name type="scientific">Echinostoma caproni</name>
    <dbReference type="NCBI Taxonomy" id="27848"/>
    <lineage>
        <taxon>Eukaryota</taxon>
        <taxon>Metazoa</taxon>
        <taxon>Spiralia</taxon>
        <taxon>Lophotrochozoa</taxon>
        <taxon>Platyhelminthes</taxon>
        <taxon>Trematoda</taxon>
        <taxon>Digenea</taxon>
        <taxon>Plagiorchiida</taxon>
        <taxon>Echinostomata</taxon>
        <taxon>Echinostomatoidea</taxon>
        <taxon>Echinostomatidae</taxon>
        <taxon>Echinostoma</taxon>
    </lineage>
</organism>
<proteinExistence type="predicted"/>
<dbReference type="AlphaFoldDB" id="A0A183BAE4"/>
<dbReference type="PANTHER" id="PTHR12814:SF2">
    <property type="entry name" value="RNA-BINDING PROTEIN NOB1"/>
    <property type="match status" value="1"/>
</dbReference>
<feature type="region of interest" description="Disordered" evidence="1">
    <location>
        <begin position="1"/>
        <end position="54"/>
    </location>
</feature>
<dbReference type="Gene3D" id="6.20.210.10">
    <property type="entry name" value="Nin one binding (NOB1), Zn-ribbon-like"/>
    <property type="match status" value="1"/>
</dbReference>
<evidence type="ECO:0000313" key="5">
    <source>
        <dbReference type="WBParaSite" id="ECPE_0001622201-mRNA-1"/>
    </source>
</evidence>
<dbReference type="Proteomes" id="UP000272942">
    <property type="component" value="Unassembled WGS sequence"/>
</dbReference>
<dbReference type="SUPFAM" id="SSF144206">
    <property type="entry name" value="NOB1 zinc finger-like"/>
    <property type="match status" value="1"/>
</dbReference>
<protein>
    <submittedName>
        <fullName evidence="5">NOB1_Zn_bind domain-containing protein</fullName>
    </submittedName>
</protein>
<dbReference type="GO" id="GO:0030688">
    <property type="term" value="C:preribosome, small subunit precursor"/>
    <property type="evidence" value="ECO:0007669"/>
    <property type="project" value="TreeGrafter"/>
</dbReference>
<dbReference type="InterPro" id="IPR039907">
    <property type="entry name" value="NOB1"/>
</dbReference>
<accession>A0A183BAE4</accession>
<dbReference type="EMBL" id="UZAN01063272">
    <property type="protein sequence ID" value="VDP93451.1"/>
    <property type="molecule type" value="Genomic_DNA"/>
</dbReference>
<dbReference type="GO" id="GO:0030490">
    <property type="term" value="P:maturation of SSU-rRNA"/>
    <property type="evidence" value="ECO:0007669"/>
    <property type="project" value="TreeGrafter"/>
</dbReference>
<feature type="domain" description="Nin one binding (NOB1) Zn-ribbon-like" evidence="2">
    <location>
        <begin position="131"/>
        <end position="192"/>
    </location>
</feature>
<keyword evidence="4" id="KW-1185">Reference proteome</keyword>
<dbReference type="GO" id="GO:0004521">
    <property type="term" value="F:RNA endonuclease activity"/>
    <property type="evidence" value="ECO:0007669"/>
    <property type="project" value="TreeGrafter"/>
</dbReference>
<feature type="compositionally biased region" description="Acidic residues" evidence="1">
    <location>
        <begin position="12"/>
        <end position="38"/>
    </location>
</feature>
<dbReference type="InterPro" id="IPR036283">
    <property type="entry name" value="NOB1_Zf-like_sf"/>
</dbReference>
<evidence type="ECO:0000256" key="1">
    <source>
        <dbReference type="SAM" id="MobiDB-lite"/>
    </source>
</evidence>
<evidence type="ECO:0000313" key="4">
    <source>
        <dbReference type="Proteomes" id="UP000272942"/>
    </source>
</evidence>
<evidence type="ECO:0000259" key="2">
    <source>
        <dbReference type="Pfam" id="PF08772"/>
    </source>
</evidence>
<reference evidence="5" key="1">
    <citation type="submission" date="2016-06" db="UniProtKB">
        <authorList>
            <consortium name="WormBaseParasite"/>
        </authorList>
    </citation>
    <scope>IDENTIFICATION</scope>
</reference>
<dbReference type="Pfam" id="PF08772">
    <property type="entry name" value="Zn_ribbon_NOB1"/>
    <property type="match status" value="1"/>
</dbReference>
<evidence type="ECO:0000313" key="3">
    <source>
        <dbReference type="EMBL" id="VDP93451.1"/>
    </source>
</evidence>
<gene>
    <name evidence="3" type="ORF">ECPE_LOCUS16179</name>
</gene>
<dbReference type="InterPro" id="IPR014881">
    <property type="entry name" value="NOB1_Zn-bd"/>
</dbReference>
<dbReference type="OrthoDB" id="446759at2759"/>
<dbReference type="PANTHER" id="PTHR12814">
    <property type="entry name" value="RNA-BINDING PROTEIN NOB1"/>
    <property type="match status" value="1"/>
</dbReference>
<reference evidence="3 4" key="2">
    <citation type="submission" date="2018-11" db="EMBL/GenBank/DDBJ databases">
        <authorList>
            <consortium name="Pathogen Informatics"/>
        </authorList>
    </citation>
    <scope>NUCLEOTIDE SEQUENCE [LARGE SCALE GENOMIC DNA]</scope>
    <source>
        <strain evidence="3 4">Egypt</strain>
    </source>
</reference>
<dbReference type="WBParaSite" id="ECPE_0001622201-mRNA-1">
    <property type="protein sequence ID" value="ECPE_0001622201-mRNA-1"/>
    <property type="gene ID" value="ECPE_0001622201"/>
</dbReference>
<name>A0A183BAE4_9TREM</name>